<dbReference type="InterPro" id="IPR036291">
    <property type="entry name" value="NAD(P)-bd_dom_sf"/>
</dbReference>
<evidence type="ECO:0000256" key="2">
    <source>
        <dbReference type="ARBA" id="ARBA00023002"/>
    </source>
</evidence>
<dbReference type="PANTHER" id="PTHR24321">
    <property type="entry name" value="DEHYDROGENASES, SHORT CHAIN"/>
    <property type="match status" value="1"/>
</dbReference>
<dbReference type="SUPFAM" id="SSF51735">
    <property type="entry name" value="NAD(P)-binding Rossmann-fold domains"/>
    <property type="match status" value="1"/>
</dbReference>
<dbReference type="STRING" id="1304281.ACM44_00270"/>
<dbReference type="InterPro" id="IPR020904">
    <property type="entry name" value="Sc_DH/Rdtase_CS"/>
</dbReference>
<dbReference type="NCBIfam" id="NF005559">
    <property type="entry name" value="PRK07231.1"/>
    <property type="match status" value="1"/>
</dbReference>
<name>A0A0J7J3Q9_9FLAO</name>
<accession>A0A0J7J3Q9</accession>
<dbReference type="InterPro" id="IPR002347">
    <property type="entry name" value="SDR_fam"/>
</dbReference>
<keyword evidence="2" id="KW-0560">Oxidoreductase</keyword>
<evidence type="ECO:0000313" key="3">
    <source>
        <dbReference type="EMBL" id="KMQ72571.1"/>
    </source>
</evidence>
<evidence type="ECO:0000313" key="4">
    <source>
        <dbReference type="Proteomes" id="UP000035900"/>
    </source>
</evidence>
<dbReference type="PATRIC" id="fig|1304281.5.peg.56"/>
<comment type="similarity">
    <text evidence="1">Belongs to the short-chain dehydrogenases/reductases (SDR) family.</text>
</comment>
<dbReference type="PRINTS" id="PR00081">
    <property type="entry name" value="GDHRDH"/>
</dbReference>
<dbReference type="OrthoDB" id="597477at2"/>
<gene>
    <name evidence="3" type="ORF">ACM44_00270</name>
</gene>
<dbReference type="RefSeq" id="WP_048498096.1">
    <property type="nucleotide sequence ID" value="NZ_LFNG01000001.1"/>
</dbReference>
<dbReference type="EMBL" id="LFNG01000001">
    <property type="protein sequence ID" value="KMQ72571.1"/>
    <property type="molecule type" value="Genomic_DNA"/>
</dbReference>
<comment type="caution">
    <text evidence="3">The sequence shown here is derived from an EMBL/GenBank/DDBJ whole genome shotgun (WGS) entry which is preliminary data.</text>
</comment>
<proteinExistence type="inferred from homology"/>
<keyword evidence="4" id="KW-1185">Reference proteome</keyword>
<dbReference type="Proteomes" id="UP000035900">
    <property type="component" value="Unassembled WGS sequence"/>
</dbReference>
<sequence>MKKLENKVAIITGAGSGIGKETALLFAKEGAKVVVTDINESHGNAVVDEIKNNGGEALFIKADSSNPEDHKKLVEETVKAFGKLDVAVNNAGIGGESNKVGDMSVEGWKKVIDINLSGVFYGVKYQAPEMVKNGSGSIINIASILGQVGFANSAGYVAAKHGVVGLTKSAAWEYATDKVRVNAVGPGFIYTGLVNEESMGKEALNYLETKHAFGRLGEAREVANLILFLASDDASFITGSYYPVDGGYLAV</sequence>
<dbReference type="FunFam" id="3.40.50.720:FF:000084">
    <property type="entry name" value="Short-chain dehydrogenase reductase"/>
    <property type="match status" value="1"/>
</dbReference>
<evidence type="ECO:0000256" key="1">
    <source>
        <dbReference type="ARBA" id="ARBA00006484"/>
    </source>
</evidence>
<organism evidence="3 4">
    <name type="scientific">Chryseobacterium koreense CCUG 49689</name>
    <dbReference type="NCBI Taxonomy" id="1304281"/>
    <lineage>
        <taxon>Bacteria</taxon>
        <taxon>Pseudomonadati</taxon>
        <taxon>Bacteroidota</taxon>
        <taxon>Flavobacteriia</taxon>
        <taxon>Flavobacteriales</taxon>
        <taxon>Weeksellaceae</taxon>
        <taxon>Chryseobacterium group</taxon>
        <taxon>Chryseobacterium</taxon>
    </lineage>
</organism>
<dbReference type="PROSITE" id="PS00061">
    <property type="entry name" value="ADH_SHORT"/>
    <property type="match status" value="1"/>
</dbReference>
<dbReference type="GO" id="GO:0016491">
    <property type="term" value="F:oxidoreductase activity"/>
    <property type="evidence" value="ECO:0007669"/>
    <property type="project" value="UniProtKB-KW"/>
</dbReference>
<dbReference type="NCBIfam" id="NF009466">
    <property type="entry name" value="PRK12826.1-2"/>
    <property type="match status" value="1"/>
</dbReference>
<dbReference type="AlphaFoldDB" id="A0A0J7J3Q9"/>
<dbReference type="Gene3D" id="3.40.50.720">
    <property type="entry name" value="NAD(P)-binding Rossmann-like Domain"/>
    <property type="match status" value="1"/>
</dbReference>
<protein>
    <submittedName>
        <fullName evidence="3">Short-chain dehydrogenase</fullName>
    </submittedName>
</protein>
<dbReference type="PANTHER" id="PTHR24321:SF8">
    <property type="entry name" value="ESTRADIOL 17-BETA-DEHYDROGENASE 8-RELATED"/>
    <property type="match status" value="1"/>
</dbReference>
<dbReference type="PRINTS" id="PR00080">
    <property type="entry name" value="SDRFAMILY"/>
</dbReference>
<reference evidence="3 4" key="1">
    <citation type="journal article" date="2004" name="Int. J. Syst. Evol. Microbiol.">
        <title>Kaistella koreensis gen. nov., sp. nov., a novel member of the Chryseobacterium-Bergeyella-Riemerella branch.</title>
        <authorList>
            <person name="Kim M.K."/>
            <person name="Im W.T."/>
            <person name="Shin Y.K."/>
            <person name="Lim J.H."/>
            <person name="Kim S.H."/>
            <person name="Lee B.C."/>
            <person name="Park M.Y."/>
            <person name="Lee K.Y."/>
            <person name="Lee S.T."/>
        </authorList>
    </citation>
    <scope>NUCLEOTIDE SEQUENCE [LARGE SCALE GENOMIC DNA]</scope>
    <source>
        <strain evidence="3 4">CCUG 49689</strain>
    </source>
</reference>
<dbReference type="CDD" id="cd05233">
    <property type="entry name" value="SDR_c"/>
    <property type="match status" value="1"/>
</dbReference>
<dbReference type="Pfam" id="PF13561">
    <property type="entry name" value="adh_short_C2"/>
    <property type="match status" value="1"/>
</dbReference>